<dbReference type="Pfam" id="PF13432">
    <property type="entry name" value="TPR_16"/>
    <property type="match status" value="2"/>
</dbReference>
<feature type="repeat" description="TPR" evidence="3">
    <location>
        <begin position="175"/>
        <end position="208"/>
    </location>
</feature>
<reference evidence="4" key="1">
    <citation type="submission" date="2016-09" db="EMBL/GenBank/DDBJ databases">
        <title>Draft genome of thermotolerant cyanobacterium Desertifilum sp. strain IPPAS B-1220.</title>
        <authorList>
            <person name="Sinetova M.A."/>
            <person name="Bolakhan K."/>
            <person name="Zayadan B.K."/>
            <person name="Mironov K.S."/>
            <person name="Ustinova V."/>
            <person name="Kupriyanova E.V."/>
            <person name="Sidorov R.A."/>
            <person name="Skrypnik A.N."/>
            <person name="Gogoleva N.E."/>
            <person name="Gogolev Y.V."/>
            <person name="Los D.A."/>
        </authorList>
    </citation>
    <scope>NUCLEOTIDE SEQUENCE [LARGE SCALE GENOMIC DNA]</scope>
    <source>
        <strain evidence="4">IPPAS B-1220</strain>
    </source>
</reference>
<evidence type="ECO:0000256" key="2">
    <source>
        <dbReference type="ARBA" id="ARBA00022803"/>
    </source>
</evidence>
<protein>
    <submittedName>
        <fullName evidence="4">Uncharacterized protein</fullName>
    </submittedName>
</protein>
<feature type="repeat" description="TPR" evidence="3">
    <location>
        <begin position="277"/>
        <end position="310"/>
    </location>
</feature>
<dbReference type="InterPro" id="IPR050498">
    <property type="entry name" value="Ycf3"/>
</dbReference>
<dbReference type="InterPro" id="IPR011990">
    <property type="entry name" value="TPR-like_helical_dom_sf"/>
</dbReference>
<dbReference type="OrthoDB" id="561288at2"/>
<gene>
    <name evidence="4" type="ORF">BH720_06140</name>
</gene>
<dbReference type="RefSeq" id="WP_069966290.1">
    <property type="nucleotide sequence ID" value="NZ_CM124774.1"/>
</dbReference>
<feature type="repeat" description="TPR" evidence="3">
    <location>
        <begin position="141"/>
        <end position="174"/>
    </location>
</feature>
<accession>A0A1E5QNE3</accession>
<dbReference type="EMBL" id="MJGC01000041">
    <property type="protein sequence ID" value="OEJ76131.1"/>
    <property type="molecule type" value="Genomic_DNA"/>
</dbReference>
<keyword evidence="2 3" id="KW-0802">TPR repeat</keyword>
<sequence length="368" mass="42168">MFRRILQAVSRFFQGLFGKVLGKPSADLEPNHPPLEESDYEFLYLQLLERVHQGWDAYRIKPYLESLLERSSEAQWVAWVQRFGDRLLASSSPNPELASRMFKLGTLDTGELGKVSQEYANQLLSQNPVVPQEFIPPSEEVQTLFEQGNQQYSQGLYQAAIASYDRAIALRPDLGEIWTNRGLALNQLQQYEEALANYDRALALKPDFYTALSNRGMTLKNLGRYQEALFSYDRAITAYPDFFDPWLNRGNILMALKEYQEAIASYDRAIALQIDRIEPWLAKANLLTYIRSYEAAIAMWDKVLSMQPDNAVAWTRRGGCLFYLERYPEAVESCDKALNIESSNEEAMSFRSKSLVKISARNAEETSE</sequence>
<organism evidence="4">
    <name type="scientific">Desertifilum tharense IPPAS B-1220</name>
    <dbReference type="NCBI Taxonomy" id="1781255"/>
    <lineage>
        <taxon>Bacteria</taxon>
        <taxon>Bacillati</taxon>
        <taxon>Cyanobacteriota</taxon>
        <taxon>Cyanophyceae</taxon>
        <taxon>Desertifilales</taxon>
        <taxon>Desertifilaceae</taxon>
        <taxon>Desertifilum</taxon>
    </lineage>
</organism>
<evidence type="ECO:0000256" key="3">
    <source>
        <dbReference type="PROSITE-ProRule" id="PRU00339"/>
    </source>
</evidence>
<feature type="repeat" description="TPR" evidence="3">
    <location>
        <begin position="243"/>
        <end position="276"/>
    </location>
</feature>
<feature type="repeat" description="TPR" evidence="3">
    <location>
        <begin position="209"/>
        <end position="242"/>
    </location>
</feature>
<dbReference type="PROSITE" id="PS50293">
    <property type="entry name" value="TPR_REGION"/>
    <property type="match status" value="1"/>
</dbReference>
<dbReference type="SMART" id="SM00028">
    <property type="entry name" value="TPR"/>
    <property type="match status" value="6"/>
</dbReference>
<dbReference type="PANTHER" id="PTHR44858">
    <property type="entry name" value="TETRATRICOPEPTIDE REPEAT PROTEIN 6"/>
    <property type="match status" value="1"/>
</dbReference>
<dbReference type="Gene3D" id="1.25.40.10">
    <property type="entry name" value="Tetratricopeptide repeat domain"/>
    <property type="match status" value="3"/>
</dbReference>
<dbReference type="SUPFAM" id="SSF48439">
    <property type="entry name" value="Protein prenylyltransferase"/>
    <property type="match status" value="1"/>
</dbReference>
<name>A0A1E5QNE3_9CYAN</name>
<evidence type="ECO:0000313" key="4">
    <source>
        <dbReference type="EMBL" id="OEJ76131.1"/>
    </source>
</evidence>
<dbReference type="Pfam" id="PF00515">
    <property type="entry name" value="TPR_1"/>
    <property type="match status" value="1"/>
</dbReference>
<proteinExistence type="predicted"/>
<dbReference type="STRING" id="1781255.BH720_06140"/>
<dbReference type="AlphaFoldDB" id="A0A1E5QNE3"/>
<dbReference type="PROSITE" id="PS50005">
    <property type="entry name" value="TPR"/>
    <property type="match status" value="6"/>
</dbReference>
<feature type="repeat" description="TPR" evidence="3">
    <location>
        <begin position="311"/>
        <end position="344"/>
    </location>
</feature>
<comment type="caution">
    <text evidence="4">The sequence shown here is derived from an EMBL/GenBank/DDBJ whole genome shotgun (WGS) entry which is preliminary data.</text>
</comment>
<dbReference type="InterPro" id="IPR019734">
    <property type="entry name" value="TPR_rpt"/>
</dbReference>
<dbReference type="PANTHER" id="PTHR44858:SF1">
    <property type="entry name" value="UDP-N-ACETYLGLUCOSAMINE--PEPTIDE N-ACETYLGLUCOSAMINYLTRANSFERASE SPINDLY-RELATED"/>
    <property type="match status" value="1"/>
</dbReference>
<keyword evidence="1" id="KW-0677">Repeat</keyword>
<evidence type="ECO:0000256" key="1">
    <source>
        <dbReference type="ARBA" id="ARBA00022737"/>
    </source>
</evidence>